<dbReference type="NCBIfam" id="TIGR01543">
    <property type="entry name" value="proheadase_HK97"/>
    <property type="match status" value="1"/>
</dbReference>
<comment type="caution">
    <text evidence="6">The sequence shown here is derived from an EMBL/GenBank/DDBJ whole genome shotgun (WGS) entry which is preliminary data.</text>
</comment>
<organism evidence="6 7">
    <name type="scientific">Streptomyces bullii</name>
    <dbReference type="NCBI Taxonomy" id="349910"/>
    <lineage>
        <taxon>Bacteria</taxon>
        <taxon>Bacillati</taxon>
        <taxon>Actinomycetota</taxon>
        <taxon>Actinomycetes</taxon>
        <taxon>Kitasatosporales</taxon>
        <taxon>Streptomycetaceae</taxon>
        <taxon>Streptomyces</taxon>
    </lineage>
</organism>
<evidence type="ECO:0000313" key="6">
    <source>
        <dbReference type="EMBL" id="MFC5633755.1"/>
    </source>
</evidence>
<name>A0ABW0ULA9_9ACTN</name>
<feature type="domain" description="Prohead serine protease" evidence="5">
    <location>
        <begin position="25"/>
        <end position="171"/>
    </location>
</feature>
<gene>
    <name evidence="6" type="ORF">ACFPZJ_08105</name>
</gene>
<evidence type="ECO:0000259" key="5">
    <source>
        <dbReference type="Pfam" id="PF04586"/>
    </source>
</evidence>
<sequence>MPRTKEASARIKAVGPADGLAEGEFIAIVSVFGNEDSVGDVVEYGAFGQVLAEWKASGDPIPVVWSHRWSDPFSHIGVVVESEEVPEGLKVRGRIEDLDTNPTARHVHQLLKGRRIKQFSFAYDVGEGGWVETDDLAAHPWGEYYEIKRVSKLYEVGPCLVGANQQTELIAAKAADLAHGVKAGRVLSQANYDRLASAHAAIGEVLAAAEPQKTSRPPAAKAAGRTNPEQETGQQPAETPAAARQAPAKVSGLSPAQVAAWVTAREMTMRRTG</sequence>
<dbReference type="EMBL" id="JBHSNY010000003">
    <property type="protein sequence ID" value="MFC5633755.1"/>
    <property type="molecule type" value="Genomic_DNA"/>
</dbReference>
<keyword evidence="7" id="KW-1185">Reference proteome</keyword>
<dbReference type="Proteomes" id="UP001596154">
    <property type="component" value="Unassembled WGS sequence"/>
</dbReference>
<protein>
    <submittedName>
        <fullName evidence="6">HK97 family phage prohead protease</fullName>
    </submittedName>
</protein>
<evidence type="ECO:0000256" key="1">
    <source>
        <dbReference type="ARBA" id="ARBA00022612"/>
    </source>
</evidence>
<feature type="region of interest" description="Disordered" evidence="4">
    <location>
        <begin position="208"/>
        <end position="256"/>
    </location>
</feature>
<proteinExistence type="predicted"/>
<dbReference type="InterPro" id="IPR054613">
    <property type="entry name" value="Peptidase_S78_dom"/>
</dbReference>
<keyword evidence="3" id="KW-0378">Hydrolase</keyword>
<evidence type="ECO:0000256" key="3">
    <source>
        <dbReference type="ARBA" id="ARBA00022801"/>
    </source>
</evidence>
<keyword evidence="1" id="KW-1188">Viral release from host cell</keyword>
<dbReference type="GO" id="GO:0006508">
    <property type="term" value="P:proteolysis"/>
    <property type="evidence" value="ECO:0007669"/>
    <property type="project" value="UniProtKB-KW"/>
</dbReference>
<reference evidence="7" key="1">
    <citation type="journal article" date="2019" name="Int. J. Syst. Evol. Microbiol.">
        <title>The Global Catalogue of Microorganisms (GCM) 10K type strain sequencing project: providing services to taxonomists for standard genome sequencing and annotation.</title>
        <authorList>
            <consortium name="The Broad Institute Genomics Platform"/>
            <consortium name="The Broad Institute Genome Sequencing Center for Infectious Disease"/>
            <person name="Wu L."/>
            <person name="Ma J."/>
        </authorList>
    </citation>
    <scope>NUCLEOTIDE SEQUENCE [LARGE SCALE GENOMIC DNA]</scope>
    <source>
        <strain evidence="7">CGMCC 4.7248</strain>
    </source>
</reference>
<feature type="compositionally biased region" description="Low complexity" evidence="4">
    <location>
        <begin position="234"/>
        <end position="248"/>
    </location>
</feature>
<evidence type="ECO:0000256" key="4">
    <source>
        <dbReference type="SAM" id="MobiDB-lite"/>
    </source>
</evidence>
<keyword evidence="2 6" id="KW-0645">Protease</keyword>
<dbReference type="Pfam" id="PF04586">
    <property type="entry name" value="Peptidase_S78"/>
    <property type="match status" value="1"/>
</dbReference>
<accession>A0ABW0ULA9</accession>
<dbReference type="GO" id="GO:0008233">
    <property type="term" value="F:peptidase activity"/>
    <property type="evidence" value="ECO:0007669"/>
    <property type="project" value="UniProtKB-KW"/>
</dbReference>
<dbReference type="RefSeq" id="WP_381019104.1">
    <property type="nucleotide sequence ID" value="NZ_JBHSNY010000003.1"/>
</dbReference>
<dbReference type="InterPro" id="IPR006433">
    <property type="entry name" value="Prohead_protease"/>
</dbReference>
<evidence type="ECO:0000313" key="7">
    <source>
        <dbReference type="Proteomes" id="UP001596154"/>
    </source>
</evidence>
<evidence type="ECO:0000256" key="2">
    <source>
        <dbReference type="ARBA" id="ARBA00022670"/>
    </source>
</evidence>